<dbReference type="Proteomes" id="UP000541535">
    <property type="component" value="Unassembled WGS sequence"/>
</dbReference>
<reference evidence="2 3" key="1">
    <citation type="submission" date="2020-08" db="EMBL/GenBank/DDBJ databases">
        <title>Genomic Encyclopedia of Type Strains, Phase III (KMG-III): the genomes of soil and plant-associated and newly described type strains.</title>
        <authorList>
            <person name="Whitman W."/>
        </authorList>
    </citation>
    <scope>NUCLEOTIDE SEQUENCE [LARGE SCALE GENOMIC DNA]</scope>
    <source>
        <strain evidence="2 3">CECT 8897</strain>
    </source>
</reference>
<dbReference type="EMBL" id="JACHXD010000002">
    <property type="protein sequence ID" value="MBB3118092.1"/>
    <property type="molecule type" value="Genomic_DNA"/>
</dbReference>
<keyword evidence="1" id="KW-0732">Signal</keyword>
<comment type="caution">
    <text evidence="2">The sequence shown here is derived from an EMBL/GenBank/DDBJ whole genome shotgun (WGS) entry which is preliminary data.</text>
</comment>
<organism evidence="2 3">
    <name type="scientific">Pseudoduganella violacea</name>
    <dbReference type="NCBI Taxonomy" id="1715466"/>
    <lineage>
        <taxon>Bacteria</taxon>
        <taxon>Pseudomonadati</taxon>
        <taxon>Pseudomonadota</taxon>
        <taxon>Betaproteobacteria</taxon>
        <taxon>Burkholderiales</taxon>
        <taxon>Oxalobacteraceae</taxon>
        <taxon>Telluria group</taxon>
        <taxon>Pseudoduganella</taxon>
    </lineage>
</organism>
<sequence>MNKLKKALLVLSVGTGLGLGVSYAAWAVTPEACESYNQECQEGNLQSCQNYRKYHCDRYLPPPGN</sequence>
<keyword evidence="3" id="KW-1185">Reference proteome</keyword>
<evidence type="ECO:0000313" key="2">
    <source>
        <dbReference type="EMBL" id="MBB3118092.1"/>
    </source>
</evidence>
<evidence type="ECO:0000256" key="1">
    <source>
        <dbReference type="SAM" id="SignalP"/>
    </source>
</evidence>
<proteinExistence type="predicted"/>
<dbReference type="AlphaFoldDB" id="A0A7W5B7R6"/>
<gene>
    <name evidence="2" type="ORF">FHS03_001118</name>
</gene>
<accession>A0A7W5B7R6</accession>
<evidence type="ECO:0000313" key="3">
    <source>
        <dbReference type="Proteomes" id="UP000541535"/>
    </source>
</evidence>
<dbReference type="RefSeq" id="WP_183439999.1">
    <property type="nucleotide sequence ID" value="NZ_JACHXD010000002.1"/>
</dbReference>
<feature type="signal peptide" evidence="1">
    <location>
        <begin position="1"/>
        <end position="27"/>
    </location>
</feature>
<name>A0A7W5B7R6_9BURK</name>
<protein>
    <submittedName>
        <fullName evidence="2">Uncharacterized protein</fullName>
    </submittedName>
</protein>
<feature type="chain" id="PRO_5030657391" evidence="1">
    <location>
        <begin position="28"/>
        <end position="65"/>
    </location>
</feature>